<comment type="caution">
    <text evidence="2">The sequence shown here is derived from an EMBL/GenBank/DDBJ whole genome shotgun (WGS) entry which is preliminary data.</text>
</comment>
<evidence type="ECO:0000256" key="1">
    <source>
        <dbReference type="SAM" id="Phobius"/>
    </source>
</evidence>
<keyword evidence="1" id="KW-1133">Transmembrane helix</keyword>
<sequence>MHAFFNEIRFIPACVVILYRLLFMRFEVSAVIAKARLLFDKFGIMITSLCAIHCILLPVILPVLPLLGLNAAHNHAFEGFVLLFTMVLGFITLFIGFHRYHRKLYPFYALFLGGFIYWQRDVWGHEYEHFVLIVGAVLVVGAHIMNMRLCNQCNGCESEPQNEAV</sequence>
<feature type="transmembrane region" description="Helical" evidence="1">
    <location>
        <begin position="44"/>
        <end position="67"/>
    </location>
</feature>
<feature type="transmembrane region" description="Helical" evidence="1">
    <location>
        <begin position="104"/>
        <end position="120"/>
    </location>
</feature>
<dbReference type="InterPro" id="IPR004891">
    <property type="entry name" value="Mercury-R_MerC"/>
</dbReference>
<organism evidence="2 3">
    <name type="scientific">Alishewanella longhuensis</name>
    <dbReference type="NCBI Taxonomy" id="1091037"/>
    <lineage>
        <taxon>Bacteria</taxon>
        <taxon>Pseudomonadati</taxon>
        <taxon>Pseudomonadota</taxon>
        <taxon>Gammaproteobacteria</taxon>
        <taxon>Alteromonadales</taxon>
        <taxon>Alteromonadaceae</taxon>
        <taxon>Alishewanella</taxon>
    </lineage>
</organism>
<proteinExistence type="predicted"/>
<reference evidence="3" key="1">
    <citation type="journal article" date="2019" name="Int. J. Syst. Evol. Microbiol.">
        <title>The Global Catalogue of Microorganisms (GCM) 10K type strain sequencing project: providing services to taxonomists for standard genome sequencing and annotation.</title>
        <authorList>
            <consortium name="The Broad Institute Genomics Platform"/>
            <consortium name="The Broad Institute Genome Sequencing Center for Infectious Disease"/>
            <person name="Wu L."/>
            <person name="Ma J."/>
        </authorList>
    </citation>
    <scope>NUCLEOTIDE SEQUENCE [LARGE SCALE GENOMIC DNA]</scope>
    <source>
        <strain evidence="3">CGMCC 1.7003</strain>
    </source>
</reference>
<keyword evidence="3" id="KW-1185">Reference proteome</keyword>
<name>A0ABQ3L566_9ALTE</name>
<keyword evidence="1" id="KW-0812">Transmembrane</keyword>
<dbReference type="Pfam" id="PF03203">
    <property type="entry name" value="MerC"/>
    <property type="match status" value="1"/>
</dbReference>
<dbReference type="EMBL" id="BNAO01000002">
    <property type="protein sequence ID" value="GHG65829.1"/>
    <property type="molecule type" value="Genomic_DNA"/>
</dbReference>
<keyword evidence="1" id="KW-0472">Membrane</keyword>
<dbReference type="Proteomes" id="UP000659697">
    <property type="component" value="Unassembled WGS sequence"/>
</dbReference>
<evidence type="ECO:0008006" key="4">
    <source>
        <dbReference type="Google" id="ProtNLM"/>
    </source>
</evidence>
<evidence type="ECO:0000313" key="3">
    <source>
        <dbReference type="Proteomes" id="UP000659697"/>
    </source>
</evidence>
<protein>
    <recommendedName>
        <fullName evidence="4">MerC domain-containing protein</fullName>
    </recommendedName>
</protein>
<gene>
    <name evidence="2" type="ORF">GCM10010919_13470</name>
</gene>
<feature type="transmembrane region" description="Helical" evidence="1">
    <location>
        <begin position="79"/>
        <end position="97"/>
    </location>
</feature>
<accession>A0ABQ3L566</accession>
<feature type="transmembrane region" description="Helical" evidence="1">
    <location>
        <begin position="126"/>
        <end position="145"/>
    </location>
</feature>
<evidence type="ECO:0000313" key="2">
    <source>
        <dbReference type="EMBL" id="GHG65829.1"/>
    </source>
</evidence>